<dbReference type="KEGG" id="svn:CP980_29000"/>
<reference evidence="1 2" key="1">
    <citation type="submission" date="2017-09" db="EMBL/GenBank/DDBJ databases">
        <authorList>
            <person name="Lee N."/>
            <person name="Cho B.-K."/>
        </authorList>
    </citation>
    <scope>NUCLEOTIDE SEQUENCE [LARGE SCALE GENOMIC DNA]</scope>
    <source>
        <strain evidence="1 2">ATCC 27476</strain>
    </source>
</reference>
<accession>A0A5J6JG01</accession>
<name>A0A5J6JG01_STRVI</name>
<evidence type="ECO:0000313" key="2">
    <source>
        <dbReference type="Proteomes" id="UP000325563"/>
    </source>
</evidence>
<sequence>MMSSAASVLRTLAEEFWVWREATQPDCYDDLNRVERPDGWIPDWSPEAVAGRSRALSGFAVRHRALDLSAEPVAVQVDGELIGSALARVHWELHLLRDWQLNPGFYLDQALLPVYQELLRPDATAQPRARVVAGRLARVPEILAQGRLNLAGHAAAPLAEYALRLLGTAAEALGTAVAALAAPQPAALAADLQTASSDARRALCDYRTWLQDALPGFTGAFSPGPEAFRFFLHRVALLPWSAEQLRDLGRREYARAAAAELVLHRHGEPTAPPPFADTAAQVERQRQDELDVRAFLRKERIVDLPDSLRHYRNLAVPPHLEPLTWLGVQHHTAARARWDEDAVRYVPEPRPDLPYFQLAEARDPRVGIVHEGVHAWQLALSAAHDNPVRRHYYDSAANEGVAFHTEELTLLAGLFDDAPVSRRFIVNAMRLRALRVDIDLGLAQGELTLDEAAGRLADLVPMDRGTAWEETAFYAGRPGLGLSYLAGKAQVLDLLTSCERRDGKSFSLTSFHERLWREGNVPLALQRWELLGTTDHLDRARRLGGPAAEPLGTGATDT</sequence>
<dbReference type="Proteomes" id="UP000325563">
    <property type="component" value="Chromosome"/>
</dbReference>
<proteinExistence type="predicted"/>
<evidence type="ECO:0000313" key="1">
    <source>
        <dbReference type="EMBL" id="QEV48582.1"/>
    </source>
</evidence>
<dbReference type="InterPro" id="IPR010281">
    <property type="entry name" value="DUF885"/>
</dbReference>
<dbReference type="Pfam" id="PF05960">
    <property type="entry name" value="DUF885"/>
    <property type="match status" value="1"/>
</dbReference>
<dbReference type="PANTHER" id="PTHR33361">
    <property type="entry name" value="GLR0591 PROTEIN"/>
    <property type="match status" value="1"/>
</dbReference>
<dbReference type="AlphaFoldDB" id="A0A5J6JG01"/>
<protein>
    <submittedName>
        <fullName evidence="1">DUF885 family protein</fullName>
    </submittedName>
</protein>
<gene>
    <name evidence="1" type="ORF">CP980_29000</name>
</gene>
<organism evidence="1 2">
    <name type="scientific">Streptomyces vinaceus</name>
    <dbReference type="NCBI Taxonomy" id="1960"/>
    <lineage>
        <taxon>Bacteria</taxon>
        <taxon>Bacillati</taxon>
        <taxon>Actinomycetota</taxon>
        <taxon>Actinomycetes</taxon>
        <taxon>Kitasatosporales</taxon>
        <taxon>Streptomycetaceae</taxon>
        <taxon>Streptomyces</taxon>
    </lineage>
</organism>
<dbReference type="PANTHER" id="PTHR33361:SF2">
    <property type="entry name" value="DUF885 DOMAIN-CONTAINING PROTEIN"/>
    <property type="match status" value="1"/>
</dbReference>
<keyword evidence="2" id="KW-1185">Reference proteome</keyword>
<dbReference type="EMBL" id="CP023692">
    <property type="protein sequence ID" value="QEV48582.1"/>
    <property type="molecule type" value="Genomic_DNA"/>
</dbReference>